<reference evidence="1" key="1">
    <citation type="submission" date="2022-11" db="EMBL/GenBank/DDBJ databases">
        <authorList>
            <person name="Hyden B.L."/>
            <person name="Feng K."/>
            <person name="Yates T."/>
            <person name="Jawdy S."/>
            <person name="Smart L.B."/>
            <person name="Muchero W."/>
        </authorList>
    </citation>
    <scope>NUCLEOTIDE SEQUENCE</scope>
    <source>
        <tissue evidence="1">Shoot tip</tissue>
    </source>
</reference>
<protein>
    <submittedName>
        <fullName evidence="1">LECITHIN-CHOLESTEROL ACYLTRANSFERASE-RELATED</fullName>
    </submittedName>
</protein>
<evidence type="ECO:0000313" key="1">
    <source>
        <dbReference type="EMBL" id="KAJ6761139.1"/>
    </source>
</evidence>
<dbReference type="AlphaFoldDB" id="A0A9Q0W674"/>
<dbReference type="EMBL" id="JAPFFK010000006">
    <property type="protein sequence ID" value="KAJ6761139.1"/>
    <property type="molecule type" value="Genomic_DNA"/>
</dbReference>
<accession>A0A9Q0W674</accession>
<evidence type="ECO:0000313" key="2">
    <source>
        <dbReference type="Proteomes" id="UP001151532"/>
    </source>
</evidence>
<comment type="caution">
    <text evidence="1">The sequence shown here is derived from an EMBL/GenBank/DDBJ whole genome shotgun (WGS) entry which is preliminary data.</text>
</comment>
<reference evidence="1" key="2">
    <citation type="journal article" date="2023" name="Int. J. Mol. Sci.">
        <title>De Novo Assembly and Annotation of 11 Diverse Shrub Willow (Salix) Genomes Reveals Novel Gene Organization in Sex-Linked Regions.</title>
        <authorList>
            <person name="Hyden B."/>
            <person name="Feng K."/>
            <person name="Yates T.B."/>
            <person name="Jawdy S."/>
            <person name="Cereghino C."/>
            <person name="Smart L.B."/>
            <person name="Muchero W."/>
        </authorList>
    </citation>
    <scope>NUCLEOTIDE SEQUENCE</scope>
    <source>
        <tissue evidence="1">Shoot tip</tissue>
    </source>
</reference>
<dbReference type="OrthoDB" id="1707152at2759"/>
<organism evidence="1 2">
    <name type="scientific">Salix purpurea</name>
    <name type="common">Purple osier willow</name>
    <dbReference type="NCBI Taxonomy" id="77065"/>
    <lineage>
        <taxon>Eukaryota</taxon>
        <taxon>Viridiplantae</taxon>
        <taxon>Streptophyta</taxon>
        <taxon>Embryophyta</taxon>
        <taxon>Tracheophyta</taxon>
        <taxon>Spermatophyta</taxon>
        <taxon>Magnoliopsida</taxon>
        <taxon>eudicotyledons</taxon>
        <taxon>Gunneridae</taxon>
        <taxon>Pentapetalae</taxon>
        <taxon>rosids</taxon>
        <taxon>fabids</taxon>
        <taxon>Malpighiales</taxon>
        <taxon>Salicaceae</taxon>
        <taxon>Saliceae</taxon>
        <taxon>Salix</taxon>
    </lineage>
</organism>
<keyword evidence="2" id="KW-1185">Reference proteome</keyword>
<keyword evidence="1" id="KW-0012">Acyltransferase</keyword>
<sequence length="104" mass="12100">MAINEERVWIRILAADYTCRTKLWSRFDPQTGRSVTLDPKKNIVVPEDRYGLHAIDVLDPDMIIGRECVYYFHDMIVEMINNRLPETLERLAKKLESVYQASGG</sequence>
<keyword evidence="1" id="KW-0808">Transferase</keyword>
<dbReference type="GO" id="GO:0016746">
    <property type="term" value="F:acyltransferase activity"/>
    <property type="evidence" value="ECO:0007669"/>
    <property type="project" value="UniProtKB-KW"/>
</dbReference>
<dbReference type="Proteomes" id="UP001151532">
    <property type="component" value="Chromosome 15Z"/>
</dbReference>
<gene>
    <name evidence="1" type="ORF">OIU79_025883</name>
</gene>
<proteinExistence type="predicted"/>
<name>A0A9Q0W674_SALPP</name>